<keyword evidence="1" id="KW-0812">Transmembrane</keyword>
<keyword evidence="1" id="KW-0472">Membrane</keyword>
<evidence type="ECO:0000313" key="2">
    <source>
        <dbReference type="EMBL" id="VAW85996.1"/>
    </source>
</evidence>
<accession>A0A3B0ZZH7</accession>
<sequence>MLDIDYAPGVFAVIIAFVVVLPALYGIFFVDAYYEEHQKEEPDDAFN</sequence>
<protein>
    <submittedName>
        <fullName evidence="2">Uncharacterized protein</fullName>
    </submittedName>
</protein>
<feature type="transmembrane region" description="Helical" evidence="1">
    <location>
        <begin position="6"/>
        <end position="30"/>
    </location>
</feature>
<dbReference type="AlphaFoldDB" id="A0A3B0ZZH7"/>
<organism evidence="2">
    <name type="scientific">hydrothermal vent metagenome</name>
    <dbReference type="NCBI Taxonomy" id="652676"/>
    <lineage>
        <taxon>unclassified sequences</taxon>
        <taxon>metagenomes</taxon>
        <taxon>ecological metagenomes</taxon>
    </lineage>
</organism>
<proteinExistence type="predicted"/>
<keyword evidence="1" id="KW-1133">Transmembrane helix</keyword>
<evidence type="ECO:0000256" key="1">
    <source>
        <dbReference type="SAM" id="Phobius"/>
    </source>
</evidence>
<dbReference type="EMBL" id="UOFO01000084">
    <property type="protein sequence ID" value="VAW85996.1"/>
    <property type="molecule type" value="Genomic_DNA"/>
</dbReference>
<name>A0A3B0ZZH7_9ZZZZ</name>
<reference evidence="2" key="1">
    <citation type="submission" date="2018-06" db="EMBL/GenBank/DDBJ databases">
        <authorList>
            <person name="Zhirakovskaya E."/>
        </authorList>
    </citation>
    <scope>NUCLEOTIDE SEQUENCE</scope>
</reference>
<gene>
    <name evidence="2" type="ORF">MNBD_GAMMA16-70</name>
</gene>